<dbReference type="InterPro" id="IPR001845">
    <property type="entry name" value="HTH_ArsR_DNA-bd_dom"/>
</dbReference>
<accession>A0AA96WMW8</accession>
<evidence type="ECO:0000313" key="2">
    <source>
        <dbReference type="EMBL" id="WNZ27740.1"/>
    </source>
</evidence>
<dbReference type="Pfam" id="PF01022">
    <property type="entry name" value="HTH_5"/>
    <property type="match status" value="1"/>
</dbReference>
<dbReference type="Gene3D" id="1.10.10.10">
    <property type="entry name" value="Winged helix-like DNA-binding domain superfamily/Winged helix DNA-binding domain"/>
    <property type="match status" value="1"/>
</dbReference>
<dbReference type="AlphaFoldDB" id="A0AA96WMW8"/>
<dbReference type="InterPro" id="IPR036390">
    <property type="entry name" value="WH_DNA-bd_sf"/>
</dbReference>
<proteinExistence type="predicted"/>
<protein>
    <submittedName>
        <fullName evidence="2">Transcriptional regulator</fullName>
    </submittedName>
</protein>
<feature type="domain" description="HTH arsR-type" evidence="1">
    <location>
        <begin position="14"/>
        <end position="59"/>
    </location>
</feature>
<gene>
    <name evidence="2" type="ORF">HJG54_33425</name>
</gene>
<dbReference type="PANTHER" id="PTHR38600">
    <property type="entry name" value="TRANSCRIPTIONAL REGULATORY PROTEIN"/>
    <property type="match status" value="1"/>
</dbReference>
<evidence type="ECO:0000259" key="1">
    <source>
        <dbReference type="Pfam" id="PF01022"/>
    </source>
</evidence>
<sequence>MGTNAQKKSATNRTRRAIVNILKQQGATDAQELAAHLGISAMAVRQHLYALQAEQLVTYHEEAREMGRPAKLWQLTPAADRLFPDGYADLTLSLLDSVKEAFGEAGLEQLLDVRTRHQLEAYQSAIPAQASLSQKLEALASLRTEEGYMAEVQTLDDGTFLLIENHCPICAAATACTGLCARELEIFQRILLDAVVERTEHIIAGERRCVYRVSRQD</sequence>
<reference evidence="2" key="1">
    <citation type="submission" date="2020-05" db="EMBL/GenBank/DDBJ databases">
        <authorList>
            <person name="Zhu T."/>
            <person name="Keshari N."/>
            <person name="Lu X."/>
        </authorList>
    </citation>
    <scope>NUCLEOTIDE SEQUENCE</scope>
    <source>
        <strain evidence="2">NK1-12</strain>
    </source>
</reference>
<dbReference type="InterPro" id="IPR011991">
    <property type="entry name" value="ArsR-like_HTH"/>
</dbReference>
<dbReference type="EMBL" id="CP053587">
    <property type="protein sequence ID" value="WNZ27740.1"/>
    <property type="molecule type" value="Genomic_DNA"/>
</dbReference>
<name>A0AA96WMW8_9CYAN</name>
<dbReference type="CDD" id="cd00090">
    <property type="entry name" value="HTH_ARSR"/>
    <property type="match status" value="1"/>
</dbReference>
<organism evidence="2">
    <name type="scientific">Leptolyngbya sp. NK1-12</name>
    <dbReference type="NCBI Taxonomy" id="2547451"/>
    <lineage>
        <taxon>Bacteria</taxon>
        <taxon>Bacillati</taxon>
        <taxon>Cyanobacteriota</taxon>
        <taxon>Cyanophyceae</taxon>
        <taxon>Leptolyngbyales</taxon>
        <taxon>Leptolyngbyaceae</taxon>
        <taxon>Leptolyngbya group</taxon>
        <taxon>Leptolyngbya</taxon>
    </lineage>
</organism>
<dbReference type="PANTHER" id="PTHR38600:SF2">
    <property type="entry name" value="SLL0088 PROTEIN"/>
    <property type="match status" value="1"/>
</dbReference>
<dbReference type="SUPFAM" id="SSF46785">
    <property type="entry name" value="Winged helix' DNA-binding domain"/>
    <property type="match status" value="1"/>
</dbReference>
<dbReference type="GO" id="GO:0003700">
    <property type="term" value="F:DNA-binding transcription factor activity"/>
    <property type="evidence" value="ECO:0007669"/>
    <property type="project" value="InterPro"/>
</dbReference>
<dbReference type="InterPro" id="IPR036388">
    <property type="entry name" value="WH-like_DNA-bd_sf"/>
</dbReference>
<dbReference type="RefSeq" id="WP_316436197.1">
    <property type="nucleotide sequence ID" value="NZ_CP053587.1"/>
</dbReference>